<feature type="transmembrane region" description="Helical" evidence="1">
    <location>
        <begin position="75"/>
        <end position="98"/>
    </location>
</feature>
<feature type="transmembrane region" description="Helical" evidence="1">
    <location>
        <begin position="43"/>
        <end position="63"/>
    </location>
</feature>
<feature type="transmembrane region" description="Helical" evidence="1">
    <location>
        <begin position="12"/>
        <end position="31"/>
    </location>
</feature>
<dbReference type="RefSeq" id="WP_060238587.1">
    <property type="nucleotide sequence ID" value="NZ_LPJR01000001.1"/>
</dbReference>
<keyword evidence="1" id="KW-0812">Transmembrane</keyword>
<gene>
    <name evidence="2" type="ORF">WT56_05875</name>
</gene>
<name>A0A132EP62_9BURK</name>
<comment type="caution">
    <text evidence="2">The sequence shown here is derived from an EMBL/GenBank/DDBJ whole genome shotgun (WGS) entry which is preliminary data.</text>
</comment>
<protein>
    <submittedName>
        <fullName evidence="2">Uncharacterized protein</fullName>
    </submittedName>
</protein>
<organism evidence="2 3">
    <name type="scientific">Burkholderia pseudomultivorans</name>
    <dbReference type="NCBI Taxonomy" id="1207504"/>
    <lineage>
        <taxon>Bacteria</taxon>
        <taxon>Pseudomonadati</taxon>
        <taxon>Pseudomonadota</taxon>
        <taxon>Betaproteobacteria</taxon>
        <taxon>Burkholderiales</taxon>
        <taxon>Burkholderiaceae</taxon>
        <taxon>Burkholderia</taxon>
        <taxon>Burkholderia cepacia complex</taxon>
    </lineage>
</organism>
<dbReference type="EMBL" id="LPJR01000001">
    <property type="protein sequence ID" value="KWF38201.1"/>
    <property type="molecule type" value="Genomic_DNA"/>
</dbReference>
<dbReference type="OrthoDB" id="9010093at2"/>
<dbReference type="AlphaFoldDB" id="A0A132EP62"/>
<accession>A0A132EP62</accession>
<proteinExistence type="predicted"/>
<evidence type="ECO:0000313" key="2">
    <source>
        <dbReference type="EMBL" id="KWF38201.1"/>
    </source>
</evidence>
<keyword evidence="1" id="KW-0472">Membrane</keyword>
<keyword evidence="1" id="KW-1133">Transmembrane helix</keyword>
<evidence type="ECO:0000313" key="3">
    <source>
        <dbReference type="Proteomes" id="UP000062912"/>
    </source>
</evidence>
<evidence type="ECO:0000256" key="1">
    <source>
        <dbReference type="SAM" id="Phobius"/>
    </source>
</evidence>
<reference evidence="2 3" key="1">
    <citation type="submission" date="2015-11" db="EMBL/GenBank/DDBJ databases">
        <title>Expanding the genomic diversity of Burkholderia species for the development of highly accurate diagnostics.</title>
        <authorList>
            <person name="Sahl J."/>
            <person name="Keim P."/>
            <person name="Wagner D."/>
        </authorList>
    </citation>
    <scope>NUCLEOTIDE SEQUENCE [LARGE SCALE GENOMIC DNA]</scope>
    <source>
        <strain evidence="2 3">MSMB368WGS</strain>
    </source>
</reference>
<dbReference type="Proteomes" id="UP000062912">
    <property type="component" value="Unassembled WGS sequence"/>
</dbReference>
<sequence length="103" mass="10631">MSGVLHDRTADFVALGTLVVLYLGGFGLALWRIRAAAPRGKLYWIVCVALLAGGVFAVAGNLTPVPNSGAMPPGFALGVEAILLGLVLVAAGCAWLMLRARRG</sequence>